<reference evidence="5 6" key="1">
    <citation type="submission" date="2021-01" db="EMBL/GenBank/DDBJ databases">
        <title>Whole genome shotgun sequence of Actinoplanes couchii NBRC 106145.</title>
        <authorList>
            <person name="Komaki H."/>
            <person name="Tamura T."/>
        </authorList>
    </citation>
    <scope>NUCLEOTIDE SEQUENCE [LARGE SCALE GENOMIC DNA]</scope>
    <source>
        <strain evidence="5 6">NBRC 106145</strain>
    </source>
</reference>
<gene>
    <name evidence="5" type="ORF">Aco03nite_084060</name>
</gene>
<keyword evidence="1" id="KW-0489">Methyltransferase</keyword>
<evidence type="ECO:0000313" key="6">
    <source>
        <dbReference type="Proteomes" id="UP000612282"/>
    </source>
</evidence>
<dbReference type="Proteomes" id="UP000612282">
    <property type="component" value="Unassembled WGS sequence"/>
</dbReference>
<evidence type="ECO:0000256" key="1">
    <source>
        <dbReference type="ARBA" id="ARBA00022603"/>
    </source>
</evidence>
<dbReference type="InterPro" id="IPR029063">
    <property type="entry name" value="SAM-dependent_MTases_sf"/>
</dbReference>
<dbReference type="InterPro" id="IPR013216">
    <property type="entry name" value="Methyltransf_11"/>
</dbReference>
<organism evidence="5 6">
    <name type="scientific">Actinoplanes couchii</name>
    <dbReference type="NCBI Taxonomy" id="403638"/>
    <lineage>
        <taxon>Bacteria</taxon>
        <taxon>Bacillati</taxon>
        <taxon>Actinomycetota</taxon>
        <taxon>Actinomycetes</taxon>
        <taxon>Micromonosporales</taxon>
        <taxon>Micromonosporaceae</taxon>
        <taxon>Actinoplanes</taxon>
    </lineage>
</organism>
<keyword evidence="3" id="KW-0949">S-adenosyl-L-methionine</keyword>
<evidence type="ECO:0000256" key="3">
    <source>
        <dbReference type="ARBA" id="ARBA00022691"/>
    </source>
</evidence>
<keyword evidence="6" id="KW-1185">Reference proteome</keyword>
<keyword evidence="2" id="KW-0808">Transferase</keyword>
<feature type="domain" description="Methyltransferase type 11" evidence="4">
    <location>
        <begin position="14"/>
        <end position="107"/>
    </location>
</feature>
<dbReference type="PANTHER" id="PTHR43464:SF19">
    <property type="entry name" value="UBIQUINONE BIOSYNTHESIS O-METHYLTRANSFERASE, MITOCHONDRIAL"/>
    <property type="match status" value="1"/>
</dbReference>
<comment type="caution">
    <text evidence="5">The sequence shown here is derived from an EMBL/GenBank/DDBJ whole genome shotgun (WGS) entry which is preliminary data.</text>
</comment>
<evidence type="ECO:0000259" key="4">
    <source>
        <dbReference type="Pfam" id="PF08241"/>
    </source>
</evidence>
<evidence type="ECO:0000313" key="5">
    <source>
        <dbReference type="EMBL" id="GID60002.1"/>
    </source>
</evidence>
<protein>
    <recommendedName>
        <fullName evidence="4">Methyltransferase type 11 domain-containing protein</fullName>
    </recommendedName>
</protein>
<evidence type="ECO:0000256" key="2">
    <source>
        <dbReference type="ARBA" id="ARBA00022679"/>
    </source>
</evidence>
<name>A0ABQ3XNB3_9ACTN</name>
<sequence>MLALAGDVDGLRVLDAGCGGGHYAAELVARGADVVAVDGSDSLVAHARGLLGDTAEVRRHDLDTPLAFAGDASFDGVVCALVLHHLTDRAGFLGEVRRVLRPGGWFLLSTTHPVSDWRFFGGSYFDESWVEFPIADGITMRFQRMTLETVVTEVLAAGFTLERLVEPRAVEALREVNPDRYERLTERPSFVALRLRRAHS</sequence>
<dbReference type="EMBL" id="BOMG01000103">
    <property type="protein sequence ID" value="GID60002.1"/>
    <property type="molecule type" value="Genomic_DNA"/>
</dbReference>
<proteinExistence type="predicted"/>
<accession>A0ABQ3XNB3</accession>
<dbReference type="SUPFAM" id="SSF53335">
    <property type="entry name" value="S-adenosyl-L-methionine-dependent methyltransferases"/>
    <property type="match status" value="1"/>
</dbReference>
<dbReference type="PANTHER" id="PTHR43464">
    <property type="entry name" value="METHYLTRANSFERASE"/>
    <property type="match status" value="1"/>
</dbReference>
<dbReference type="Gene3D" id="3.40.50.150">
    <property type="entry name" value="Vaccinia Virus protein VP39"/>
    <property type="match status" value="1"/>
</dbReference>
<dbReference type="Pfam" id="PF08241">
    <property type="entry name" value="Methyltransf_11"/>
    <property type="match status" value="1"/>
</dbReference>
<dbReference type="CDD" id="cd02440">
    <property type="entry name" value="AdoMet_MTases"/>
    <property type="match status" value="1"/>
</dbReference>